<protein>
    <recommendedName>
        <fullName evidence="3">PD(D/E)XK endonuclease domain-containing protein</fullName>
    </recommendedName>
</protein>
<dbReference type="Proteomes" id="UP000420562">
    <property type="component" value="Unassembled WGS sequence"/>
</dbReference>
<comment type="caution">
    <text evidence="1">The sequence shown here is derived from an EMBL/GenBank/DDBJ whole genome shotgun (WGS) entry which is preliminary data.</text>
</comment>
<gene>
    <name evidence="1" type="ORF">F6V25_14215</name>
</gene>
<organism evidence="1 2">
    <name type="scientific">Oryzomonas japonica</name>
    <dbReference type="NCBI Taxonomy" id="2603858"/>
    <lineage>
        <taxon>Bacteria</taxon>
        <taxon>Pseudomonadati</taxon>
        <taxon>Thermodesulfobacteriota</taxon>
        <taxon>Desulfuromonadia</taxon>
        <taxon>Geobacterales</taxon>
        <taxon>Geobacteraceae</taxon>
        <taxon>Oryzomonas</taxon>
    </lineage>
</organism>
<keyword evidence="2" id="KW-1185">Reference proteome</keyword>
<evidence type="ECO:0000313" key="2">
    <source>
        <dbReference type="Proteomes" id="UP000420562"/>
    </source>
</evidence>
<evidence type="ECO:0008006" key="3">
    <source>
        <dbReference type="Google" id="ProtNLM"/>
    </source>
</evidence>
<sequence>MQKIKYNSLNSRQKENYNFHKVAAVLADYGFTSIRLSDDWQSADFIAQHIDGETFLKIQLKGRMSIDKKYIGKNIHICFPYGNAWYLFPHDEVVEYLLSSSNIGKTVSWIENGAYSFKIISQKNINYFKSFML</sequence>
<reference evidence="1 2" key="1">
    <citation type="submission" date="2019-09" db="EMBL/GenBank/DDBJ databases">
        <title>Geobacter sp. Red96, a novel strain isolated from paddy soil.</title>
        <authorList>
            <person name="Xu Z."/>
            <person name="Masuda Y."/>
            <person name="Itoh H."/>
            <person name="Senoo K."/>
        </authorList>
    </citation>
    <scope>NUCLEOTIDE SEQUENCE [LARGE SCALE GENOMIC DNA]</scope>
    <source>
        <strain evidence="1 2">Red96</strain>
    </source>
</reference>
<dbReference type="EMBL" id="VZQZ01000010">
    <property type="protein sequence ID" value="KAB0663966.1"/>
    <property type="molecule type" value="Genomic_DNA"/>
</dbReference>
<proteinExistence type="predicted"/>
<name>A0A7J4ZML6_9BACT</name>
<accession>A0A7J4ZML6</accession>
<evidence type="ECO:0000313" key="1">
    <source>
        <dbReference type="EMBL" id="KAB0663966.1"/>
    </source>
</evidence>
<dbReference type="RefSeq" id="WP_151129260.1">
    <property type="nucleotide sequence ID" value="NZ_VZQZ01000010.1"/>
</dbReference>
<dbReference type="AlphaFoldDB" id="A0A7J4ZML6"/>